<reference evidence="8 9" key="1">
    <citation type="journal article" date="2015" name="Int. J. Syst. Evol. Microbiol.">
        <title>Novibacillus thermophilus gen. nov., sp. nov., a Gram-staining-negative and moderately thermophilic member of the family Thermoactinomycetaceae.</title>
        <authorList>
            <person name="Yang G."/>
            <person name="Chen J."/>
            <person name="Zhou S."/>
        </authorList>
    </citation>
    <scope>NUCLEOTIDE SEQUENCE [LARGE SCALE GENOMIC DNA]</scope>
    <source>
        <strain evidence="8 9">SG-1</strain>
    </source>
</reference>
<accession>A0A1U9KBK5</accession>
<dbReference type="EMBL" id="CP019699">
    <property type="protein sequence ID" value="AQS57420.1"/>
    <property type="molecule type" value="Genomic_DNA"/>
</dbReference>
<keyword evidence="5 7" id="KW-1133">Transmembrane helix</keyword>
<feature type="transmembrane region" description="Helical" evidence="7">
    <location>
        <begin position="80"/>
        <end position="105"/>
    </location>
</feature>
<sequence length="331" mass="34951">MTYSRGIFLTFVLALASLQLARLPYLSIVGALVLAILLGMSWRASLGLPAGAQAGITFTTKRLLKAGIILMGLRLNLHDIWASGINVIAIDAFVIVFTLIVMHAIGQRMKLPEQLTLLTAVGTAVCGASAILAVAPLIRAKEDVTALAVSFIALTGTVGALAYSFLYPLLPYDPAVYGVLTGATLHELGHVIAAGAAGGTSSSEMAVLVKLGRVALLIPVALAIGTLYNKRHRWERVQSQSASRLANLPVPWFIVGFLAMSALNTLDWLPEYAVNGLLSLSGLLLAMAMVGVGLGVSFQAFRDNGRKGMMTCAIGSSALVLFGVLLVQWFY</sequence>
<feature type="transmembrane region" description="Helical" evidence="7">
    <location>
        <begin position="117"/>
        <end position="138"/>
    </location>
</feature>
<dbReference type="PANTHER" id="PTHR30106">
    <property type="entry name" value="INNER MEMBRANE PROTEIN YEIH-RELATED"/>
    <property type="match status" value="1"/>
</dbReference>
<evidence type="ECO:0000256" key="4">
    <source>
        <dbReference type="ARBA" id="ARBA00022692"/>
    </source>
</evidence>
<feature type="transmembrane region" description="Helical" evidence="7">
    <location>
        <begin position="31"/>
        <end position="59"/>
    </location>
</feature>
<dbReference type="PANTHER" id="PTHR30106:SF2">
    <property type="entry name" value="UPF0324 INNER MEMBRANE PROTEIN YEIH"/>
    <property type="match status" value="1"/>
</dbReference>
<feature type="transmembrane region" description="Helical" evidence="7">
    <location>
        <begin position="248"/>
        <end position="266"/>
    </location>
</feature>
<dbReference type="KEGG" id="ntr:B0W44_06070"/>
<evidence type="ECO:0000256" key="1">
    <source>
        <dbReference type="ARBA" id="ARBA00004651"/>
    </source>
</evidence>
<dbReference type="Pfam" id="PF03601">
    <property type="entry name" value="Cons_hypoth698"/>
    <property type="match status" value="1"/>
</dbReference>
<evidence type="ECO:0000256" key="7">
    <source>
        <dbReference type="SAM" id="Phobius"/>
    </source>
</evidence>
<evidence type="ECO:0000256" key="2">
    <source>
        <dbReference type="ARBA" id="ARBA00007977"/>
    </source>
</evidence>
<evidence type="ECO:0000256" key="5">
    <source>
        <dbReference type="ARBA" id="ARBA00022989"/>
    </source>
</evidence>
<dbReference type="Proteomes" id="UP000188603">
    <property type="component" value="Chromosome"/>
</dbReference>
<organism evidence="8 9">
    <name type="scientific">Novibacillus thermophilus</name>
    <dbReference type="NCBI Taxonomy" id="1471761"/>
    <lineage>
        <taxon>Bacteria</taxon>
        <taxon>Bacillati</taxon>
        <taxon>Bacillota</taxon>
        <taxon>Bacilli</taxon>
        <taxon>Bacillales</taxon>
        <taxon>Thermoactinomycetaceae</taxon>
        <taxon>Novibacillus</taxon>
    </lineage>
</organism>
<dbReference type="InterPro" id="IPR018383">
    <property type="entry name" value="UPF0324_pro"/>
</dbReference>
<evidence type="ECO:0008006" key="10">
    <source>
        <dbReference type="Google" id="ProtNLM"/>
    </source>
</evidence>
<feature type="transmembrane region" description="Helical" evidence="7">
    <location>
        <begin position="211"/>
        <end position="228"/>
    </location>
</feature>
<feature type="transmembrane region" description="Helical" evidence="7">
    <location>
        <begin position="308"/>
        <end position="330"/>
    </location>
</feature>
<keyword evidence="9" id="KW-1185">Reference proteome</keyword>
<comment type="similarity">
    <text evidence="2">Belongs to the UPF0324 family.</text>
</comment>
<dbReference type="AlphaFoldDB" id="A0A1U9KBK5"/>
<gene>
    <name evidence="8" type="ORF">B0W44_06070</name>
</gene>
<keyword evidence="4 7" id="KW-0812">Transmembrane</keyword>
<comment type="subcellular location">
    <subcellularLocation>
        <location evidence="1">Cell membrane</location>
        <topology evidence="1">Multi-pass membrane protein</topology>
    </subcellularLocation>
</comment>
<evidence type="ECO:0000256" key="6">
    <source>
        <dbReference type="ARBA" id="ARBA00023136"/>
    </source>
</evidence>
<evidence type="ECO:0000313" key="9">
    <source>
        <dbReference type="Proteomes" id="UP000188603"/>
    </source>
</evidence>
<evidence type="ECO:0000256" key="3">
    <source>
        <dbReference type="ARBA" id="ARBA00022475"/>
    </source>
</evidence>
<name>A0A1U9KBK5_9BACL</name>
<keyword evidence="3" id="KW-1003">Cell membrane</keyword>
<dbReference type="STRING" id="1471761.B0W44_06070"/>
<keyword evidence="6 7" id="KW-0472">Membrane</keyword>
<dbReference type="GO" id="GO:0005886">
    <property type="term" value="C:plasma membrane"/>
    <property type="evidence" value="ECO:0007669"/>
    <property type="project" value="UniProtKB-SubCell"/>
</dbReference>
<protein>
    <recommendedName>
        <fullName evidence="10">Sulfate exporter family transporter</fullName>
    </recommendedName>
</protein>
<feature type="transmembrane region" description="Helical" evidence="7">
    <location>
        <begin position="145"/>
        <end position="166"/>
    </location>
</feature>
<feature type="transmembrane region" description="Helical" evidence="7">
    <location>
        <begin position="272"/>
        <end position="296"/>
    </location>
</feature>
<proteinExistence type="inferred from homology"/>
<evidence type="ECO:0000313" key="8">
    <source>
        <dbReference type="EMBL" id="AQS57420.1"/>
    </source>
</evidence>